<evidence type="ECO:0000313" key="1">
    <source>
        <dbReference type="EMBL" id="GBN98937.1"/>
    </source>
</evidence>
<protein>
    <submittedName>
        <fullName evidence="1">Uncharacterized protein</fullName>
    </submittedName>
</protein>
<name>A0A4Y2TEH1_ARAVE</name>
<comment type="caution">
    <text evidence="1">The sequence shown here is derived from an EMBL/GenBank/DDBJ whole genome shotgun (WGS) entry which is preliminary data.</text>
</comment>
<dbReference type="Proteomes" id="UP000499080">
    <property type="component" value="Unassembled WGS sequence"/>
</dbReference>
<organism evidence="1 2">
    <name type="scientific">Araneus ventricosus</name>
    <name type="common">Orbweaver spider</name>
    <name type="synonym">Epeira ventricosa</name>
    <dbReference type="NCBI Taxonomy" id="182803"/>
    <lineage>
        <taxon>Eukaryota</taxon>
        <taxon>Metazoa</taxon>
        <taxon>Ecdysozoa</taxon>
        <taxon>Arthropoda</taxon>
        <taxon>Chelicerata</taxon>
        <taxon>Arachnida</taxon>
        <taxon>Araneae</taxon>
        <taxon>Araneomorphae</taxon>
        <taxon>Entelegynae</taxon>
        <taxon>Araneoidea</taxon>
        <taxon>Araneidae</taxon>
        <taxon>Araneus</taxon>
    </lineage>
</organism>
<keyword evidence="2" id="KW-1185">Reference proteome</keyword>
<proteinExistence type="predicted"/>
<gene>
    <name evidence="1" type="ORF">AVEN_250672_1</name>
</gene>
<accession>A0A4Y2TEH1</accession>
<sequence length="91" mass="10080">MWPGSLKGGLLAETLSFSSENNMFHPQRSVGRGGLVVRLRPWTRGFQVSDSTEDQPCMWALHVKSCIGGQTSYRWCGAEVLREVSGVILII</sequence>
<dbReference type="AlphaFoldDB" id="A0A4Y2TEH1"/>
<evidence type="ECO:0000313" key="2">
    <source>
        <dbReference type="Proteomes" id="UP000499080"/>
    </source>
</evidence>
<dbReference type="EMBL" id="BGPR01028019">
    <property type="protein sequence ID" value="GBN98937.1"/>
    <property type="molecule type" value="Genomic_DNA"/>
</dbReference>
<reference evidence="1 2" key="1">
    <citation type="journal article" date="2019" name="Sci. Rep.">
        <title>Orb-weaving spider Araneus ventricosus genome elucidates the spidroin gene catalogue.</title>
        <authorList>
            <person name="Kono N."/>
            <person name="Nakamura H."/>
            <person name="Ohtoshi R."/>
            <person name="Moran D.A.P."/>
            <person name="Shinohara A."/>
            <person name="Yoshida Y."/>
            <person name="Fujiwara M."/>
            <person name="Mori M."/>
            <person name="Tomita M."/>
            <person name="Arakawa K."/>
        </authorList>
    </citation>
    <scope>NUCLEOTIDE SEQUENCE [LARGE SCALE GENOMIC DNA]</scope>
</reference>